<gene>
    <name evidence="1" type="ORF">WICPIJ_007805</name>
</gene>
<reference evidence="1" key="2">
    <citation type="submission" date="2021-01" db="EMBL/GenBank/DDBJ databases">
        <authorList>
            <person name="Schikora-Tamarit M.A."/>
        </authorList>
    </citation>
    <scope>NUCLEOTIDE SEQUENCE</scope>
    <source>
        <strain evidence="1">CBS2887</strain>
    </source>
</reference>
<reference evidence="1" key="1">
    <citation type="journal article" date="2021" name="Open Biol.">
        <title>Shared evolutionary footprints suggest mitochondrial oxidative damage underlies multiple complex I losses in fungi.</title>
        <authorList>
            <person name="Schikora-Tamarit M.A."/>
            <person name="Marcet-Houben M."/>
            <person name="Nosek J."/>
            <person name="Gabaldon T."/>
        </authorList>
    </citation>
    <scope>NUCLEOTIDE SEQUENCE</scope>
    <source>
        <strain evidence="1">CBS2887</strain>
    </source>
</reference>
<comment type="caution">
    <text evidence="1">The sequence shown here is derived from an EMBL/GenBank/DDBJ whole genome shotgun (WGS) entry which is preliminary data.</text>
</comment>
<protein>
    <submittedName>
        <fullName evidence="1">Uncharacterized protein</fullName>
    </submittedName>
</protein>
<sequence>MFCTTNQPPNLDFFSNSLIAISRDSLEPKATTSNSTEPVEELARALTLKVGSNPGEVPMTIGVEADVELTMSSREYFDLKRDSPPLTEDESRTFLHNWTIHESKSLESDITA</sequence>
<dbReference type="Proteomes" id="UP000774326">
    <property type="component" value="Unassembled WGS sequence"/>
</dbReference>
<organism evidence="1 2">
    <name type="scientific">Wickerhamomyces pijperi</name>
    <name type="common">Yeast</name>
    <name type="synonym">Pichia pijperi</name>
    <dbReference type="NCBI Taxonomy" id="599730"/>
    <lineage>
        <taxon>Eukaryota</taxon>
        <taxon>Fungi</taxon>
        <taxon>Dikarya</taxon>
        <taxon>Ascomycota</taxon>
        <taxon>Saccharomycotina</taxon>
        <taxon>Saccharomycetes</taxon>
        <taxon>Phaffomycetales</taxon>
        <taxon>Wickerhamomycetaceae</taxon>
        <taxon>Wickerhamomyces</taxon>
    </lineage>
</organism>
<dbReference type="EMBL" id="JAEUBG010004534">
    <property type="protein sequence ID" value="KAH3681222.1"/>
    <property type="molecule type" value="Genomic_DNA"/>
</dbReference>
<accession>A0A9P8Q0Y6</accession>
<evidence type="ECO:0000313" key="2">
    <source>
        <dbReference type="Proteomes" id="UP000774326"/>
    </source>
</evidence>
<evidence type="ECO:0000313" key="1">
    <source>
        <dbReference type="EMBL" id="KAH3681222.1"/>
    </source>
</evidence>
<keyword evidence="2" id="KW-1185">Reference proteome</keyword>
<dbReference type="AlphaFoldDB" id="A0A9P8Q0Y6"/>
<proteinExistence type="predicted"/>
<name>A0A9P8Q0Y6_WICPI</name>